<feature type="region of interest" description="Disordered" evidence="1">
    <location>
        <begin position="34"/>
        <end position="87"/>
    </location>
</feature>
<accession>B9T4Y5</accession>
<protein>
    <recommendedName>
        <fullName evidence="2">Nuclease associated modular domain-containing protein</fullName>
    </recommendedName>
</protein>
<keyword evidence="4" id="KW-1185">Reference proteome</keyword>
<dbReference type="PANTHER" id="PTHR34199">
    <property type="entry name" value="NUMOD3 MOTIF FAMILY PROTEIN, EXPRESSED"/>
    <property type="match status" value="1"/>
</dbReference>
<name>B9T4Y5_RICCO</name>
<dbReference type="Proteomes" id="UP000008311">
    <property type="component" value="Unassembled WGS sequence"/>
</dbReference>
<feature type="region of interest" description="Disordered" evidence="1">
    <location>
        <begin position="322"/>
        <end position="345"/>
    </location>
</feature>
<feature type="compositionally biased region" description="Acidic residues" evidence="1">
    <location>
        <begin position="42"/>
        <end position="52"/>
    </location>
</feature>
<dbReference type="InterPro" id="IPR003611">
    <property type="entry name" value="NUMOD3"/>
</dbReference>
<dbReference type="FunCoup" id="B9T4Y5">
    <property type="interactions" value="555"/>
</dbReference>
<dbReference type="EMBL" id="EQ974498">
    <property type="protein sequence ID" value="EEF29081.1"/>
    <property type="molecule type" value="Genomic_DNA"/>
</dbReference>
<dbReference type="Pfam" id="PF07460">
    <property type="entry name" value="NUMOD3"/>
    <property type="match status" value="1"/>
</dbReference>
<evidence type="ECO:0000256" key="1">
    <source>
        <dbReference type="SAM" id="MobiDB-lite"/>
    </source>
</evidence>
<feature type="compositionally biased region" description="Basic and acidic residues" evidence="1">
    <location>
        <begin position="217"/>
        <end position="240"/>
    </location>
</feature>
<feature type="compositionally biased region" description="Basic residues" evidence="1">
    <location>
        <begin position="68"/>
        <end position="80"/>
    </location>
</feature>
<dbReference type="PANTHER" id="PTHR34199:SF1">
    <property type="entry name" value="HISTONE-LYSINE N-METHYLTRANSFERASE, H3 LYSINE-79 SPECIFIC-LIKE PROTEIN"/>
    <property type="match status" value="1"/>
</dbReference>
<evidence type="ECO:0000259" key="2">
    <source>
        <dbReference type="Pfam" id="PF07460"/>
    </source>
</evidence>
<feature type="region of interest" description="Disordered" evidence="1">
    <location>
        <begin position="217"/>
        <end position="259"/>
    </location>
</feature>
<organism evidence="3 4">
    <name type="scientific">Ricinus communis</name>
    <name type="common">Castor bean</name>
    <dbReference type="NCBI Taxonomy" id="3988"/>
    <lineage>
        <taxon>Eukaryota</taxon>
        <taxon>Viridiplantae</taxon>
        <taxon>Streptophyta</taxon>
        <taxon>Embryophyta</taxon>
        <taxon>Tracheophyta</taxon>
        <taxon>Spermatophyta</taxon>
        <taxon>Magnoliopsida</taxon>
        <taxon>eudicotyledons</taxon>
        <taxon>Gunneridae</taxon>
        <taxon>Pentapetalae</taxon>
        <taxon>rosids</taxon>
        <taxon>fabids</taxon>
        <taxon>Malpighiales</taxon>
        <taxon>Euphorbiaceae</taxon>
        <taxon>Acalyphoideae</taxon>
        <taxon>Acalypheae</taxon>
        <taxon>Ricinus</taxon>
    </lineage>
</organism>
<dbReference type="InParanoid" id="B9T4Y5"/>
<sequence>MKSLCCSYASISSIPKLQHSGAFQISSDSGKHFQLKCGQDSADTENLNEEVLPDGNHDSYKSLVNDKKRQRKRNRKHGNKGKVPWNKGRKHTAETRKLIRQRTLEALRDPQVRKKMAEHPCAHSEEIKKKIGSALRQLWDKRLKWKKLREKFFLSWTRSIAEAARKGGIDQQELDWESYNEIREEITLQQLQCAIDKAKAKELAKITAERVAQAKAEKMERLAQKRKEREEKAKTREEAKRKSRKNSKKNADNQSAVKELSLRKRLTKIRKKKSINTHLITQGEAVISHSPAWKRLNVELMKKEKVQREVSLADQIRAAKSKRTEPMAREALAETSSHHFLQGDH</sequence>
<dbReference type="eggNOG" id="ENOG502QTNT">
    <property type="taxonomic scope" value="Eukaryota"/>
</dbReference>
<feature type="compositionally biased region" description="Basic and acidic residues" evidence="1">
    <location>
        <begin position="55"/>
        <end position="67"/>
    </location>
</feature>
<feature type="domain" description="Nuclease associated modular" evidence="2">
    <location>
        <begin position="79"/>
        <end position="100"/>
    </location>
</feature>
<reference evidence="4" key="1">
    <citation type="journal article" date="2010" name="Nat. Biotechnol.">
        <title>Draft genome sequence of the oilseed species Ricinus communis.</title>
        <authorList>
            <person name="Chan A.P."/>
            <person name="Crabtree J."/>
            <person name="Zhao Q."/>
            <person name="Lorenzi H."/>
            <person name="Orvis J."/>
            <person name="Puiu D."/>
            <person name="Melake-Berhan A."/>
            <person name="Jones K.M."/>
            <person name="Redman J."/>
            <person name="Chen G."/>
            <person name="Cahoon E.B."/>
            <person name="Gedil M."/>
            <person name="Stanke M."/>
            <person name="Haas B.J."/>
            <person name="Wortman J.R."/>
            <person name="Fraser-Liggett C.M."/>
            <person name="Ravel J."/>
            <person name="Rabinowicz P.D."/>
        </authorList>
    </citation>
    <scope>NUCLEOTIDE SEQUENCE [LARGE SCALE GENOMIC DNA]</scope>
    <source>
        <strain evidence="4">cv. Hale</strain>
    </source>
</reference>
<evidence type="ECO:0000313" key="3">
    <source>
        <dbReference type="EMBL" id="EEF29081.1"/>
    </source>
</evidence>
<gene>
    <name evidence="3" type="ORF">RCOM_0779170</name>
</gene>
<proteinExistence type="predicted"/>
<feature type="compositionally biased region" description="Basic and acidic residues" evidence="1">
    <location>
        <begin position="322"/>
        <end position="332"/>
    </location>
</feature>
<dbReference type="GO" id="GO:0003677">
    <property type="term" value="F:DNA binding"/>
    <property type="evidence" value="ECO:0007669"/>
    <property type="project" value="InterPro"/>
</dbReference>
<dbReference type="AlphaFoldDB" id="B9T4Y5"/>
<evidence type="ECO:0000313" key="4">
    <source>
        <dbReference type="Proteomes" id="UP000008311"/>
    </source>
</evidence>